<dbReference type="GO" id="GO:0006508">
    <property type="term" value="P:proteolysis"/>
    <property type="evidence" value="ECO:0007669"/>
    <property type="project" value="InterPro"/>
</dbReference>
<evidence type="ECO:0000313" key="11">
    <source>
        <dbReference type="EMBL" id="MXQ64563.1"/>
    </source>
</evidence>
<evidence type="ECO:0000313" key="12">
    <source>
        <dbReference type="Proteomes" id="UP000431901"/>
    </source>
</evidence>
<comment type="similarity">
    <text evidence="1 9">Belongs to the peptidase S11 family.</text>
</comment>
<keyword evidence="11" id="KW-0645">Protease</keyword>
<keyword evidence="6" id="KW-0961">Cell wall biogenesis/degradation</keyword>
<dbReference type="Pfam" id="PF00768">
    <property type="entry name" value="Peptidase_S11"/>
    <property type="match status" value="1"/>
</dbReference>
<feature type="active site" evidence="7">
    <location>
        <position position="144"/>
    </location>
</feature>
<dbReference type="PRINTS" id="PR00725">
    <property type="entry name" value="DADACBPTASE1"/>
</dbReference>
<evidence type="ECO:0000256" key="5">
    <source>
        <dbReference type="ARBA" id="ARBA00022984"/>
    </source>
</evidence>
<evidence type="ECO:0000256" key="1">
    <source>
        <dbReference type="ARBA" id="ARBA00007164"/>
    </source>
</evidence>
<evidence type="ECO:0000256" key="2">
    <source>
        <dbReference type="ARBA" id="ARBA00022729"/>
    </source>
</evidence>
<keyword evidence="12" id="KW-1185">Reference proteome</keyword>
<evidence type="ECO:0000256" key="9">
    <source>
        <dbReference type="RuleBase" id="RU004016"/>
    </source>
</evidence>
<feature type="domain" description="Peptidase S11 D-alanyl-D-alanine carboxypeptidase A N-terminal" evidence="10">
    <location>
        <begin position="70"/>
        <end position="270"/>
    </location>
</feature>
<evidence type="ECO:0000256" key="7">
    <source>
        <dbReference type="PIRSR" id="PIRSR618044-1"/>
    </source>
</evidence>
<evidence type="ECO:0000259" key="10">
    <source>
        <dbReference type="Pfam" id="PF00768"/>
    </source>
</evidence>
<sequence length="320" mass="33553">MTRLHGRRRWGLATAACLATVITAGLVGVAAGTVERSGGTATVAGLPWPRGARGALQVEGARDPVVYGSREPVPIASVAKLMTAYVFLRSRPLEPGRSGPVFRISAAEADRYGERLARQESVVPVRAGQEYTEREALEGLLTVSANNLAHEIARWDAGGERAFVAKMNAAARALGMRDTRYTDPSGFDSGTVSTASDQLLLLRAVSRLPGFLAVASQPWFEAPGTVGRIPTTDPVLGTGGVIAGKTGYTRAAGGNFAFVALTRRNNVPVLVRGVILGHHGVPNAAATCRFVPALVSAAVVGPPRRTAEADRVQTWADDPA</sequence>
<dbReference type="InterPro" id="IPR018044">
    <property type="entry name" value="Peptidase_S11"/>
</dbReference>
<protein>
    <submittedName>
        <fullName evidence="11">D-alanyl-D-alanine carboxypeptidase</fullName>
    </submittedName>
</protein>
<keyword evidence="2" id="KW-0732">Signal</keyword>
<keyword evidence="11" id="KW-0121">Carboxypeptidase</keyword>
<proteinExistence type="inferred from homology"/>
<evidence type="ECO:0000256" key="8">
    <source>
        <dbReference type="PIRSR" id="PIRSR618044-2"/>
    </source>
</evidence>
<keyword evidence="5" id="KW-0573">Peptidoglycan synthesis</keyword>
<dbReference type="InterPro" id="IPR001967">
    <property type="entry name" value="Peptidase_S11_N"/>
</dbReference>
<dbReference type="OrthoDB" id="3530815at2"/>
<dbReference type="Gene3D" id="3.40.710.10">
    <property type="entry name" value="DD-peptidase/beta-lactamase superfamily"/>
    <property type="match status" value="1"/>
</dbReference>
<comment type="caution">
    <text evidence="11">The sequence shown here is derived from an EMBL/GenBank/DDBJ whole genome shotgun (WGS) entry which is preliminary data.</text>
</comment>
<dbReference type="EMBL" id="WUTW01000002">
    <property type="protein sequence ID" value="MXQ64563.1"/>
    <property type="molecule type" value="Genomic_DNA"/>
</dbReference>
<reference evidence="11 12" key="1">
    <citation type="submission" date="2019-12" db="EMBL/GenBank/DDBJ databases">
        <title>Nocardia macrotermitis sp. nov. and Nocardia aurantia sp. nov., isolated from the gut of the fungus growing-termite Macrotermes natalensis.</title>
        <authorList>
            <person name="Christine B."/>
            <person name="Rene B."/>
        </authorList>
    </citation>
    <scope>NUCLEOTIDE SEQUENCE [LARGE SCALE GENOMIC DNA]</scope>
    <source>
        <strain evidence="11 12">DSM 102126</strain>
    </source>
</reference>
<accession>A0A6I4W5K1</accession>
<dbReference type="GO" id="GO:0009252">
    <property type="term" value="P:peptidoglycan biosynthetic process"/>
    <property type="evidence" value="ECO:0007669"/>
    <property type="project" value="UniProtKB-KW"/>
</dbReference>
<dbReference type="GO" id="GO:0008360">
    <property type="term" value="P:regulation of cell shape"/>
    <property type="evidence" value="ECO:0007669"/>
    <property type="project" value="UniProtKB-KW"/>
</dbReference>
<keyword evidence="3" id="KW-0378">Hydrolase</keyword>
<keyword evidence="4" id="KW-0133">Cell shape</keyword>
<feature type="active site" description="Acyl-ester intermediate" evidence="7">
    <location>
        <position position="77"/>
    </location>
</feature>
<evidence type="ECO:0000256" key="3">
    <source>
        <dbReference type="ARBA" id="ARBA00022801"/>
    </source>
</evidence>
<evidence type="ECO:0000256" key="4">
    <source>
        <dbReference type="ARBA" id="ARBA00022960"/>
    </source>
</evidence>
<evidence type="ECO:0000256" key="6">
    <source>
        <dbReference type="ARBA" id="ARBA00023316"/>
    </source>
</evidence>
<dbReference type="PANTHER" id="PTHR21581">
    <property type="entry name" value="D-ALANYL-D-ALANINE CARBOXYPEPTIDASE"/>
    <property type="match status" value="1"/>
</dbReference>
<dbReference type="InterPro" id="IPR012338">
    <property type="entry name" value="Beta-lactam/transpept-like"/>
</dbReference>
<dbReference type="GO" id="GO:0009002">
    <property type="term" value="F:serine-type D-Ala-D-Ala carboxypeptidase activity"/>
    <property type="evidence" value="ECO:0007669"/>
    <property type="project" value="InterPro"/>
</dbReference>
<gene>
    <name evidence="11" type="ORF">GQ466_10995</name>
</gene>
<feature type="active site" description="Proton acceptor" evidence="7">
    <location>
        <position position="80"/>
    </location>
</feature>
<dbReference type="AlphaFoldDB" id="A0A6I4W5K1"/>
<name>A0A6I4W5K1_9ACTN</name>
<dbReference type="RefSeq" id="WP_161102777.1">
    <property type="nucleotide sequence ID" value="NZ_JBHLYI010000001.1"/>
</dbReference>
<dbReference type="PANTHER" id="PTHR21581:SF33">
    <property type="entry name" value="D-ALANYL-D-ALANINE CARBOXYPEPTIDASE DACB"/>
    <property type="match status" value="1"/>
</dbReference>
<dbReference type="GO" id="GO:0071555">
    <property type="term" value="P:cell wall organization"/>
    <property type="evidence" value="ECO:0007669"/>
    <property type="project" value="UniProtKB-KW"/>
</dbReference>
<organism evidence="11 12">
    <name type="scientific">Actinomadura rayongensis</name>
    <dbReference type="NCBI Taxonomy" id="1429076"/>
    <lineage>
        <taxon>Bacteria</taxon>
        <taxon>Bacillati</taxon>
        <taxon>Actinomycetota</taxon>
        <taxon>Actinomycetes</taxon>
        <taxon>Streptosporangiales</taxon>
        <taxon>Thermomonosporaceae</taxon>
        <taxon>Actinomadura</taxon>
    </lineage>
</organism>
<feature type="binding site" evidence="8">
    <location>
        <position position="245"/>
    </location>
    <ligand>
        <name>substrate</name>
    </ligand>
</feature>
<dbReference type="Proteomes" id="UP000431901">
    <property type="component" value="Unassembled WGS sequence"/>
</dbReference>
<dbReference type="SUPFAM" id="SSF56601">
    <property type="entry name" value="beta-lactamase/transpeptidase-like"/>
    <property type="match status" value="1"/>
</dbReference>